<evidence type="ECO:0000313" key="7">
    <source>
        <dbReference type="Proteomes" id="UP001221302"/>
    </source>
</evidence>
<gene>
    <name evidence="6" type="ORF">P0M35_04130</name>
</gene>
<comment type="caution">
    <text evidence="6">The sequence shown here is derived from an EMBL/GenBank/DDBJ whole genome shotgun (WGS) entry which is preliminary data.</text>
</comment>
<dbReference type="EMBL" id="JARGDL010000003">
    <property type="protein sequence ID" value="MDF1611327.1"/>
    <property type="molecule type" value="Genomic_DNA"/>
</dbReference>
<sequence>MSLIKPIRILIADDHQLFRSGINSLLDEVRDILIVGEAENGEQTIEKYLELKPDIILLDIEMPRLNGLETLKKLKQKDKNVKVIFLTMHDTEEYVYFADKLGAKGLISKNTLKGELIFAIKAVYNNEKYFGKLFNNERLKDLRKKYKGSSTSILDNFIGLNEKEKEILMYISQGLLSKEIGEKLGITKRTVDYHRSRIMQKLGIKTLPEFISYAVRFSISNKFEVDE</sequence>
<name>A0AAE3TDD7_9BACT</name>
<dbReference type="PROSITE" id="PS50043">
    <property type="entry name" value="HTH_LUXR_2"/>
    <property type="match status" value="1"/>
</dbReference>
<keyword evidence="7" id="KW-1185">Reference proteome</keyword>
<accession>A0AAE3TDD7</accession>
<dbReference type="PROSITE" id="PS50110">
    <property type="entry name" value="RESPONSE_REGULATORY"/>
    <property type="match status" value="1"/>
</dbReference>
<keyword evidence="1 3" id="KW-0597">Phosphoprotein</keyword>
<dbReference type="SUPFAM" id="SSF46894">
    <property type="entry name" value="C-terminal effector domain of the bipartite response regulators"/>
    <property type="match status" value="1"/>
</dbReference>
<dbReference type="InterPro" id="IPR001789">
    <property type="entry name" value="Sig_transdc_resp-reg_receiver"/>
</dbReference>
<dbReference type="GO" id="GO:0003677">
    <property type="term" value="F:DNA binding"/>
    <property type="evidence" value="ECO:0007669"/>
    <property type="project" value="UniProtKB-KW"/>
</dbReference>
<dbReference type="Pfam" id="PF00196">
    <property type="entry name" value="GerE"/>
    <property type="match status" value="1"/>
</dbReference>
<dbReference type="CDD" id="cd17535">
    <property type="entry name" value="REC_NarL-like"/>
    <property type="match status" value="1"/>
</dbReference>
<feature type="domain" description="Response regulatory" evidence="5">
    <location>
        <begin position="8"/>
        <end position="124"/>
    </location>
</feature>
<dbReference type="AlphaFoldDB" id="A0AAE3TDD7"/>
<dbReference type="SMART" id="SM00421">
    <property type="entry name" value="HTH_LUXR"/>
    <property type="match status" value="1"/>
</dbReference>
<dbReference type="Pfam" id="PF00072">
    <property type="entry name" value="Response_reg"/>
    <property type="match status" value="1"/>
</dbReference>
<feature type="modified residue" description="4-aspartylphosphate" evidence="3">
    <location>
        <position position="59"/>
    </location>
</feature>
<dbReference type="RefSeq" id="WP_321535093.1">
    <property type="nucleotide sequence ID" value="NZ_JARGDL010000003.1"/>
</dbReference>
<dbReference type="GO" id="GO:0000160">
    <property type="term" value="P:phosphorelay signal transduction system"/>
    <property type="evidence" value="ECO:0007669"/>
    <property type="project" value="InterPro"/>
</dbReference>
<proteinExistence type="predicted"/>
<keyword evidence="2" id="KW-0238">DNA-binding</keyword>
<dbReference type="GO" id="GO:0006355">
    <property type="term" value="P:regulation of DNA-templated transcription"/>
    <property type="evidence" value="ECO:0007669"/>
    <property type="project" value="InterPro"/>
</dbReference>
<dbReference type="Gene3D" id="3.40.50.2300">
    <property type="match status" value="1"/>
</dbReference>
<dbReference type="PANTHER" id="PTHR43214:SF43">
    <property type="entry name" value="TWO-COMPONENT RESPONSE REGULATOR"/>
    <property type="match status" value="1"/>
</dbReference>
<evidence type="ECO:0000256" key="1">
    <source>
        <dbReference type="ARBA" id="ARBA00022553"/>
    </source>
</evidence>
<evidence type="ECO:0000256" key="3">
    <source>
        <dbReference type="PROSITE-ProRule" id="PRU00169"/>
    </source>
</evidence>
<dbReference type="InterPro" id="IPR016032">
    <property type="entry name" value="Sig_transdc_resp-reg_C-effctor"/>
</dbReference>
<organism evidence="6 7">
    <name type="scientific">Stygiobacter electus</name>
    <dbReference type="NCBI Taxonomy" id="3032292"/>
    <lineage>
        <taxon>Bacteria</taxon>
        <taxon>Pseudomonadati</taxon>
        <taxon>Ignavibacteriota</taxon>
        <taxon>Ignavibacteria</taxon>
        <taxon>Ignavibacteriales</taxon>
        <taxon>Melioribacteraceae</taxon>
        <taxon>Stygiobacter</taxon>
    </lineage>
</organism>
<reference evidence="6" key="1">
    <citation type="submission" date="2023-03" db="EMBL/GenBank/DDBJ databases">
        <title>Stygiobacter electus gen. nov., sp. nov., facultatively anaerobic thermotolerant bacterium of the class Ignavibacteria from a well of Yessentuki mineral water deposit.</title>
        <authorList>
            <person name="Podosokorskaya O.A."/>
            <person name="Elcheninov A.G."/>
            <person name="Petrova N.F."/>
            <person name="Zavarzina D.G."/>
            <person name="Kublanov I.V."/>
            <person name="Merkel A.Y."/>
        </authorList>
    </citation>
    <scope>NUCLEOTIDE SEQUENCE</scope>
    <source>
        <strain evidence="6">09-Me</strain>
    </source>
</reference>
<evidence type="ECO:0000259" key="4">
    <source>
        <dbReference type="PROSITE" id="PS50043"/>
    </source>
</evidence>
<dbReference type="SMART" id="SM00448">
    <property type="entry name" value="REC"/>
    <property type="match status" value="1"/>
</dbReference>
<dbReference type="InterPro" id="IPR039420">
    <property type="entry name" value="WalR-like"/>
</dbReference>
<evidence type="ECO:0000259" key="5">
    <source>
        <dbReference type="PROSITE" id="PS50110"/>
    </source>
</evidence>
<dbReference type="SUPFAM" id="SSF52172">
    <property type="entry name" value="CheY-like"/>
    <property type="match status" value="1"/>
</dbReference>
<dbReference type="InterPro" id="IPR058245">
    <property type="entry name" value="NreC/VraR/RcsB-like_REC"/>
</dbReference>
<evidence type="ECO:0000256" key="2">
    <source>
        <dbReference type="ARBA" id="ARBA00023125"/>
    </source>
</evidence>
<evidence type="ECO:0000313" key="6">
    <source>
        <dbReference type="EMBL" id="MDF1611327.1"/>
    </source>
</evidence>
<dbReference type="Proteomes" id="UP001221302">
    <property type="component" value="Unassembled WGS sequence"/>
</dbReference>
<dbReference type="CDD" id="cd06170">
    <property type="entry name" value="LuxR_C_like"/>
    <property type="match status" value="1"/>
</dbReference>
<dbReference type="PRINTS" id="PR00038">
    <property type="entry name" value="HTHLUXR"/>
</dbReference>
<dbReference type="InterPro" id="IPR000792">
    <property type="entry name" value="Tscrpt_reg_LuxR_C"/>
</dbReference>
<protein>
    <submittedName>
        <fullName evidence="6">Response regulator transcription factor</fullName>
    </submittedName>
</protein>
<feature type="domain" description="HTH luxR-type" evidence="4">
    <location>
        <begin position="153"/>
        <end position="218"/>
    </location>
</feature>
<dbReference type="PROSITE" id="PS00622">
    <property type="entry name" value="HTH_LUXR_1"/>
    <property type="match status" value="1"/>
</dbReference>
<dbReference type="InterPro" id="IPR011006">
    <property type="entry name" value="CheY-like_superfamily"/>
</dbReference>
<dbReference type="PANTHER" id="PTHR43214">
    <property type="entry name" value="TWO-COMPONENT RESPONSE REGULATOR"/>
    <property type="match status" value="1"/>
</dbReference>